<sequence>MPSRHWTPEERQKFEADLCSLLIISNTAWWAVEHPFWRYFFKTWIPDSQVPGREALSGRVLDEQAKKVEDRMKLDVQGRYGTGQCDGWKNVTRASLIGSMVNVEYTPHLLNLYEVTSEKKTAVNLLVMVEKEIDYCINILGILLVAFCTDSGGDAASMRRLLFAKRPWIVVVACWAHQINLVVGDYFKNNPVFKKLVGDALEVVKWFNNHGRALGILKDVQKSFRGSILCLITPVLTRWTSHYLSVRRLLELEQCIWRAATDSEAELISAVGPERKAKAKATQMVAIMQDSSFWMGLRQIRQHLEPLAVAANITQSDNAHLDIVVSAIVNLYWIFSRPVVSPQVRASVIASLEKRWLNTDREVFVLAVLLNPYLRQTPFRIGSPFRNTHAPWVLFKRIFLRLFRVQPDPIAAEGAFTDYLKHVGQWSDKSMDLEGFRKAHEDQARSEYSAPSV</sequence>
<organism evidence="1 2">
    <name type="scientific">Auriscalpium vulgare</name>
    <dbReference type="NCBI Taxonomy" id="40419"/>
    <lineage>
        <taxon>Eukaryota</taxon>
        <taxon>Fungi</taxon>
        <taxon>Dikarya</taxon>
        <taxon>Basidiomycota</taxon>
        <taxon>Agaricomycotina</taxon>
        <taxon>Agaricomycetes</taxon>
        <taxon>Russulales</taxon>
        <taxon>Auriscalpiaceae</taxon>
        <taxon>Auriscalpium</taxon>
    </lineage>
</organism>
<dbReference type="Proteomes" id="UP000814033">
    <property type="component" value="Unassembled WGS sequence"/>
</dbReference>
<evidence type="ECO:0000313" key="1">
    <source>
        <dbReference type="EMBL" id="KAI0041872.1"/>
    </source>
</evidence>
<dbReference type="EMBL" id="MU276097">
    <property type="protein sequence ID" value="KAI0041872.1"/>
    <property type="molecule type" value="Genomic_DNA"/>
</dbReference>
<name>A0ACB8RD33_9AGAM</name>
<reference evidence="1" key="1">
    <citation type="submission" date="2021-02" db="EMBL/GenBank/DDBJ databases">
        <authorList>
            <consortium name="DOE Joint Genome Institute"/>
            <person name="Ahrendt S."/>
            <person name="Looney B.P."/>
            <person name="Miyauchi S."/>
            <person name="Morin E."/>
            <person name="Drula E."/>
            <person name="Courty P.E."/>
            <person name="Chicoki N."/>
            <person name="Fauchery L."/>
            <person name="Kohler A."/>
            <person name="Kuo A."/>
            <person name="Labutti K."/>
            <person name="Pangilinan J."/>
            <person name="Lipzen A."/>
            <person name="Riley R."/>
            <person name="Andreopoulos W."/>
            <person name="He G."/>
            <person name="Johnson J."/>
            <person name="Barry K.W."/>
            <person name="Grigoriev I.V."/>
            <person name="Nagy L."/>
            <person name="Hibbett D."/>
            <person name="Henrissat B."/>
            <person name="Matheny P.B."/>
            <person name="Labbe J."/>
            <person name="Martin F."/>
        </authorList>
    </citation>
    <scope>NUCLEOTIDE SEQUENCE</scope>
    <source>
        <strain evidence="1">FP105234-sp</strain>
    </source>
</reference>
<evidence type="ECO:0000313" key="2">
    <source>
        <dbReference type="Proteomes" id="UP000814033"/>
    </source>
</evidence>
<reference evidence="1" key="2">
    <citation type="journal article" date="2022" name="New Phytol.">
        <title>Evolutionary transition to the ectomycorrhizal habit in the genomes of a hyperdiverse lineage of mushroom-forming fungi.</title>
        <authorList>
            <person name="Looney B."/>
            <person name="Miyauchi S."/>
            <person name="Morin E."/>
            <person name="Drula E."/>
            <person name="Courty P.E."/>
            <person name="Kohler A."/>
            <person name="Kuo A."/>
            <person name="LaButti K."/>
            <person name="Pangilinan J."/>
            <person name="Lipzen A."/>
            <person name="Riley R."/>
            <person name="Andreopoulos W."/>
            <person name="He G."/>
            <person name="Johnson J."/>
            <person name="Nolan M."/>
            <person name="Tritt A."/>
            <person name="Barry K.W."/>
            <person name="Grigoriev I.V."/>
            <person name="Nagy L.G."/>
            <person name="Hibbett D."/>
            <person name="Henrissat B."/>
            <person name="Matheny P.B."/>
            <person name="Labbe J."/>
            <person name="Martin F.M."/>
        </authorList>
    </citation>
    <scope>NUCLEOTIDE SEQUENCE</scope>
    <source>
        <strain evidence="1">FP105234-sp</strain>
    </source>
</reference>
<comment type="caution">
    <text evidence="1">The sequence shown here is derived from an EMBL/GenBank/DDBJ whole genome shotgun (WGS) entry which is preliminary data.</text>
</comment>
<accession>A0ACB8RD33</accession>
<protein>
    <submittedName>
        <fullName evidence="1">Uncharacterized protein</fullName>
    </submittedName>
</protein>
<gene>
    <name evidence="1" type="ORF">FA95DRAFT_1576106</name>
</gene>
<proteinExistence type="predicted"/>
<keyword evidence="2" id="KW-1185">Reference proteome</keyword>